<comment type="caution">
    <text evidence="1">The sequence shown here is derived from an EMBL/GenBank/DDBJ whole genome shotgun (WGS) entry which is preliminary data.</text>
</comment>
<accession>A0A1V9ZWT9</accession>
<evidence type="ECO:0000313" key="2">
    <source>
        <dbReference type="Proteomes" id="UP000243217"/>
    </source>
</evidence>
<sequence>MTEPRSSDGKGATWSLTKEMVWPCSRGCITSLLPSLNAKGFDLVLVTATSGHVALCFRQENENTIDLVVVVDAVPEQKFDQPFQLDIIGELRKDTTENFLAANVDMILCRHSVEIKHIAFLKEASVKASKQSAQTLRCVVVRSDGSAYVWEWSAEKFAWTYLNFFSFAENSSRILLSTTFPSFGGHHGLAWWSGNALSYRHVAFEIAPSLAKHPTHIVVGNLVTISNSDPILFMCGSKLGLWFVTEKLVSLQNEKSPSTLTALNSSTPQKFCIHDLTGALITASSTELCLFSKHQGHLHKKLLPYNLRQIDVEIAGHRQFLLVASKHECTIFDIHSGGLVTKLTLPIASYRFWSNSSATGIWANQSFYRLKVPSAVHYAEDLGNTSLSQKKAYQHLKNYGSSLKFQQAVYAYSRLRALVETSGDRNVQSSDEWRSLEQIIENPGLLLSLLTDDKPPQTFVQGLENQLASIQARYHAILSIQNEVSQPLCHTTPLNLDTFDYIHRWVQLNEKRSKVLSCTKITPRLSKNVSCSIEGNLSNLNDMSQYLSTPLAVSRKLHSLSPLQLMSWACSSQFGQSLLSQLELYLLENVKFRESSTLGVPSHLLFHEERSLSDFRMQKHLYFECMARMYCQHEPKALAPFIACITQHCPRLFSLQGYHHIPKRTHSERALLALTPLALVDNLSADNVDAYAKILCQSDAHIEAATILLRYNHFESCVTVFKAAPNDVKPILYWKLLDYSVVNPDTVPIGSLFELIKQKPSIIASTQVLQALKHYLKEGRSSLTMGQLRPSLVWLLKQKN</sequence>
<name>A0A1V9ZWT9_9STRA</name>
<proteinExistence type="predicted"/>
<organism evidence="1 2">
    <name type="scientific">Thraustotheca clavata</name>
    <dbReference type="NCBI Taxonomy" id="74557"/>
    <lineage>
        <taxon>Eukaryota</taxon>
        <taxon>Sar</taxon>
        <taxon>Stramenopiles</taxon>
        <taxon>Oomycota</taxon>
        <taxon>Saprolegniomycetes</taxon>
        <taxon>Saprolegniales</taxon>
        <taxon>Achlyaceae</taxon>
        <taxon>Thraustotheca</taxon>
    </lineage>
</organism>
<keyword evidence="2" id="KW-1185">Reference proteome</keyword>
<dbReference type="EMBL" id="JNBS01001122">
    <property type="protein sequence ID" value="OQS02493.1"/>
    <property type="molecule type" value="Genomic_DNA"/>
</dbReference>
<protein>
    <submittedName>
        <fullName evidence="1">Uncharacterized protein</fullName>
    </submittedName>
</protein>
<gene>
    <name evidence="1" type="ORF">THRCLA_05143</name>
</gene>
<reference evidence="1 2" key="1">
    <citation type="journal article" date="2014" name="Genome Biol. Evol.">
        <title>The secreted proteins of Achlya hypogyna and Thraustotheca clavata identify the ancestral oomycete secretome and reveal gene acquisitions by horizontal gene transfer.</title>
        <authorList>
            <person name="Misner I."/>
            <person name="Blouin N."/>
            <person name="Leonard G."/>
            <person name="Richards T.A."/>
            <person name="Lane C.E."/>
        </authorList>
    </citation>
    <scope>NUCLEOTIDE SEQUENCE [LARGE SCALE GENOMIC DNA]</scope>
    <source>
        <strain evidence="1 2">ATCC 34112</strain>
    </source>
</reference>
<dbReference type="OrthoDB" id="63853at2759"/>
<dbReference type="Proteomes" id="UP000243217">
    <property type="component" value="Unassembled WGS sequence"/>
</dbReference>
<evidence type="ECO:0000313" key="1">
    <source>
        <dbReference type="EMBL" id="OQS02493.1"/>
    </source>
</evidence>
<dbReference type="AlphaFoldDB" id="A0A1V9ZWT9"/>